<sequence length="289" mass="33100">MPIQIIQTSEARRSPGILIGVSLFFLSRLTFISFLLILAMTSAAEGDDAQKVKHLSPRRIDDQNILWIPIQSVNPHLICGLCQGYLYEACTITECMHSFCKNCIVKHLDRSLNCPMCAILIHPTDPFVHIRFDGLLQDIVYALLPHVEKDELMKEKAFYEKHNREINKTQTRVAVKAQPAILPTPPRHSSYKHLYVPPISLRLKCLEAKDDIHNLTKEYIRVTGGATIHSLSEFLKKKLRIQDTHKIALYCPSRSGYVCLNNSHTLKAVKDLYCHDREILDLNYDIGQW</sequence>
<protein>
    <submittedName>
        <fullName evidence="10">Polycomb group RING finger protein 3-like isoform X1</fullName>
    </submittedName>
</protein>
<keyword evidence="7" id="KW-1133">Transmembrane helix</keyword>
<evidence type="ECO:0000256" key="4">
    <source>
        <dbReference type="ARBA" id="ARBA00022833"/>
    </source>
</evidence>
<keyword evidence="4" id="KW-0862">Zinc</keyword>
<organism evidence="9 10">
    <name type="scientific">Biomphalaria glabrata</name>
    <name type="common">Bloodfluke planorb</name>
    <name type="synonym">Freshwater snail</name>
    <dbReference type="NCBI Taxonomy" id="6526"/>
    <lineage>
        <taxon>Eukaryota</taxon>
        <taxon>Metazoa</taxon>
        <taxon>Spiralia</taxon>
        <taxon>Lophotrochozoa</taxon>
        <taxon>Mollusca</taxon>
        <taxon>Gastropoda</taxon>
        <taxon>Heterobranchia</taxon>
        <taxon>Euthyneura</taxon>
        <taxon>Panpulmonata</taxon>
        <taxon>Hygrophila</taxon>
        <taxon>Lymnaeoidea</taxon>
        <taxon>Planorbidae</taxon>
        <taxon>Biomphalaria</taxon>
    </lineage>
</organism>
<feature type="transmembrane region" description="Helical" evidence="7">
    <location>
        <begin position="16"/>
        <end position="40"/>
    </location>
</feature>
<dbReference type="InterPro" id="IPR001841">
    <property type="entry name" value="Znf_RING"/>
</dbReference>
<evidence type="ECO:0000313" key="10">
    <source>
        <dbReference type="RefSeq" id="XP_055888816.1"/>
    </source>
</evidence>
<dbReference type="GO" id="GO:0008270">
    <property type="term" value="F:zinc ion binding"/>
    <property type="evidence" value="ECO:0007669"/>
    <property type="project" value="UniProtKB-KW"/>
</dbReference>
<dbReference type="RefSeq" id="XP_055888816.1">
    <property type="nucleotide sequence ID" value="XM_056032841.1"/>
</dbReference>
<evidence type="ECO:0000256" key="5">
    <source>
        <dbReference type="ARBA" id="ARBA00023242"/>
    </source>
</evidence>
<dbReference type="PANTHER" id="PTHR45893">
    <property type="entry name" value="POLYCOMB GROUP RING FINGER PROTEIN"/>
    <property type="match status" value="1"/>
</dbReference>
<dbReference type="InterPro" id="IPR051507">
    <property type="entry name" value="PcG_RING_finger"/>
</dbReference>
<dbReference type="OrthoDB" id="1305878at2759"/>
<evidence type="ECO:0000256" key="6">
    <source>
        <dbReference type="PROSITE-ProRule" id="PRU00175"/>
    </source>
</evidence>
<dbReference type="Proteomes" id="UP001165740">
    <property type="component" value="Chromosome 1"/>
</dbReference>
<gene>
    <name evidence="10" type="primary">LOC106053747</name>
</gene>
<dbReference type="GO" id="GO:0031519">
    <property type="term" value="C:PcG protein complex"/>
    <property type="evidence" value="ECO:0007669"/>
    <property type="project" value="UniProtKB-ARBA"/>
</dbReference>
<accession>A0A9W3ANG8</accession>
<keyword evidence="7" id="KW-0472">Membrane</keyword>
<dbReference type="Gene3D" id="3.30.40.10">
    <property type="entry name" value="Zinc/RING finger domain, C3HC4 (zinc finger)"/>
    <property type="match status" value="1"/>
</dbReference>
<keyword evidence="3 6" id="KW-0863">Zinc-finger</keyword>
<evidence type="ECO:0000256" key="7">
    <source>
        <dbReference type="SAM" id="Phobius"/>
    </source>
</evidence>
<dbReference type="AlphaFoldDB" id="A0A9W3ANG8"/>
<keyword evidence="7" id="KW-0812">Transmembrane</keyword>
<dbReference type="GeneID" id="106053747"/>
<proteinExistence type="predicted"/>
<dbReference type="PROSITE" id="PS50089">
    <property type="entry name" value="ZF_RING_2"/>
    <property type="match status" value="1"/>
</dbReference>
<dbReference type="PROSITE" id="PS00518">
    <property type="entry name" value="ZF_RING_1"/>
    <property type="match status" value="1"/>
</dbReference>
<dbReference type="Gene3D" id="3.10.20.90">
    <property type="entry name" value="Phosphatidylinositol 3-kinase Catalytic Subunit, Chain A, domain 1"/>
    <property type="match status" value="1"/>
</dbReference>
<evidence type="ECO:0000256" key="1">
    <source>
        <dbReference type="ARBA" id="ARBA00004123"/>
    </source>
</evidence>
<reference evidence="10" key="1">
    <citation type="submission" date="2025-08" db="UniProtKB">
        <authorList>
            <consortium name="RefSeq"/>
        </authorList>
    </citation>
    <scope>IDENTIFICATION</scope>
</reference>
<evidence type="ECO:0000313" key="9">
    <source>
        <dbReference type="Proteomes" id="UP001165740"/>
    </source>
</evidence>
<dbReference type="InterPro" id="IPR017907">
    <property type="entry name" value="Znf_RING_CS"/>
</dbReference>
<dbReference type="OMA" id="CIVELQY"/>
<comment type="subcellular location">
    <subcellularLocation>
        <location evidence="1">Nucleus</location>
    </subcellularLocation>
</comment>
<dbReference type="Pfam" id="PF13923">
    <property type="entry name" value="zf-C3HC4_2"/>
    <property type="match status" value="1"/>
</dbReference>
<keyword evidence="9" id="KW-1185">Reference proteome</keyword>
<dbReference type="SUPFAM" id="SSF57850">
    <property type="entry name" value="RING/U-box"/>
    <property type="match status" value="1"/>
</dbReference>
<evidence type="ECO:0000259" key="8">
    <source>
        <dbReference type="PROSITE" id="PS50089"/>
    </source>
</evidence>
<evidence type="ECO:0000256" key="2">
    <source>
        <dbReference type="ARBA" id="ARBA00022723"/>
    </source>
</evidence>
<keyword evidence="5" id="KW-0539">Nucleus</keyword>
<dbReference type="InterPro" id="IPR013083">
    <property type="entry name" value="Znf_RING/FYVE/PHD"/>
</dbReference>
<dbReference type="FunFam" id="3.30.40.10:FF:000033">
    <property type="entry name" value="Polycomb group RING finger protein 3"/>
    <property type="match status" value="1"/>
</dbReference>
<evidence type="ECO:0000256" key="3">
    <source>
        <dbReference type="ARBA" id="ARBA00022771"/>
    </source>
</evidence>
<dbReference type="SMART" id="SM00184">
    <property type="entry name" value="RING"/>
    <property type="match status" value="1"/>
</dbReference>
<feature type="domain" description="RING-type" evidence="8">
    <location>
        <begin position="79"/>
        <end position="117"/>
    </location>
</feature>
<name>A0A9W3ANG8_BIOGL</name>
<keyword evidence="2" id="KW-0479">Metal-binding</keyword>